<dbReference type="InterPro" id="IPR015422">
    <property type="entry name" value="PyrdxlP-dep_Trfase_small"/>
</dbReference>
<dbReference type="EMBL" id="BAABGT010000017">
    <property type="protein sequence ID" value="GAA4539932.1"/>
    <property type="molecule type" value="Genomic_DNA"/>
</dbReference>
<dbReference type="NCBIfam" id="NF006755">
    <property type="entry name" value="PRK09275.1"/>
    <property type="match status" value="1"/>
</dbReference>
<dbReference type="Pfam" id="PF00155">
    <property type="entry name" value="Aminotran_1_2"/>
    <property type="match status" value="1"/>
</dbReference>
<evidence type="ECO:0000256" key="6">
    <source>
        <dbReference type="RuleBase" id="RU000481"/>
    </source>
</evidence>
<evidence type="ECO:0000259" key="8">
    <source>
        <dbReference type="Pfam" id="PF00155"/>
    </source>
</evidence>
<dbReference type="CDD" id="cd00609">
    <property type="entry name" value="AAT_like"/>
    <property type="match status" value="1"/>
</dbReference>
<dbReference type="Gene3D" id="1.10.20.110">
    <property type="match status" value="1"/>
</dbReference>
<protein>
    <recommendedName>
        <fullName evidence="6">Aminotransferase</fullName>
        <ecNumber evidence="6">2.6.1.-</ecNumber>
    </recommendedName>
</protein>
<evidence type="ECO:0000256" key="3">
    <source>
        <dbReference type="ARBA" id="ARBA00022576"/>
    </source>
</evidence>
<keyword evidence="3 6" id="KW-0032">Aminotransferase</keyword>
<evidence type="ECO:0000256" key="5">
    <source>
        <dbReference type="ARBA" id="ARBA00022898"/>
    </source>
</evidence>
<dbReference type="InterPro" id="IPR004839">
    <property type="entry name" value="Aminotransferase_I/II_large"/>
</dbReference>
<feature type="region of interest" description="Disordered" evidence="7">
    <location>
        <begin position="1"/>
        <end position="51"/>
    </location>
</feature>
<comment type="similarity">
    <text evidence="2 6">Belongs to the class-I pyridoxal-phosphate-dependent aminotransferase family.</text>
</comment>
<dbReference type="EC" id="2.6.1.-" evidence="6"/>
<dbReference type="NCBIfam" id="TIGR03801">
    <property type="entry name" value="asp_4_decarbox"/>
    <property type="match status" value="1"/>
</dbReference>
<dbReference type="SUPFAM" id="SSF53383">
    <property type="entry name" value="PLP-dependent transferases"/>
    <property type="match status" value="1"/>
</dbReference>
<dbReference type="InterPro" id="IPR022518">
    <property type="entry name" value="Aspartate_4-decarboxylase"/>
</dbReference>
<dbReference type="PROSITE" id="PS00105">
    <property type="entry name" value="AA_TRANSFER_CLASS_1"/>
    <property type="match status" value="1"/>
</dbReference>
<dbReference type="Proteomes" id="UP001501598">
    <property type="component" value="Unassembled WGS sequence"/>
</dbReference>
<dbReference type="Gene3D" id="3.40.640.10">
    <property type="entry name" value="Type I PLP-dependent aspartate aminotransferase-like (Major domain)"/>
    <property type="match status" value="1"/>
</dbReference>
<feature type="domain" description="Aminotransferase class I/classII large" evidence="8">
    <location>
        <begin position="209"/>
        <end position="532"/>
    </location>
</feature>
<organism evidence="9 10">
    <name type="scientific">Pseudonocardia xishanensis</name>
    <dbReference type="NCBI Taxonomy" id="630995"/>
    <lineage>
        <taxon>Bacteria</taxon>
        <taxon>Bacillati</taxon>
        <taxon>Actinomycetota</taxon>
        <taxon>Actinomycetes</taxon>
        <taxon>Pseudonocardiales</taxon>
        <taxon>Pseudonocardiaceae</taxon>
        <taxon>Pseudonocardia</taxon>
    </lineage>
</organism>
<keyword evidence="10" id="KW-1185">Reference proteome</keyword>
<proteinExistence type="inferred from homology"/>
<evidence type="ECO:0000313" key="9">
    <source>
        <dbReference type="EMBL" id="GAA4539932.1"/>
    </source>
</evidence>
<reference evidence="10" key="1">
    <citation type="journal article" date="2019" name="Int. J. Syst. Evol. Microbiol.">
        <title>The Global Catalogue of Microorganisms (GCM) 10K type strain sequencing project: providing services to taxonomists for standard genome sequencing and annotation.</title>
        <authorList>
            <consortium name="The Broad Institute Genomics Platform"/>
            <consortium name="The Broad Institute Genome Sequencing Center for Infectious Disease"/>
            <person name="Wu L."/>
            <person name="Ma J."/>
        </authorList>
    </citation>
    <scope>NUCLEOTIDE SEQUENCE [LARGE SCALE GENOMIC DNA]</scope>
    <source>
        <strain evidence="10">JCM 17906</strain>
    </source>
</reference>
<keyword evidence="5" id="KW-0663">Pyridoxal phosphate</keyword>
<comment type="caution">
    <text evidence="9">The sequence shown here is derived from an EMBL/GenBank/DDBJ whole genome shotgun (WGS) entry which is preliminary data.</text>
</comment>
<evidence type="ECO:0000256" key="7">
    <source>
        <dbReference type="SAM" id="MobiDB-lite"/>
    </source>
</evidence>
<keyword evidence="4 6" id="KW-0808">Transferase</keyword>
<dbReference type="RefSeq" id="WP_345413527.1">
    <property type="nucleotide sequence ID" value="NZ_BAABGT010000017.1"/>
</dbReference>
<dbReference type="PANTHER" id="PTHR46383">
    <property type="entry name" value="ASPARTATE AMINOTRANSFERASE"/>
    <property type="match status" value="1"/>
</dbReference>
<dbReference type="InterPro" id="IPR004838">
    <property type="entry name" value="NHTrfase_class1_PyrdxlP-BS"/>
</dbReference>
<evidence type="ECO:0000256" key="1">
    <source>
        <dbReference type="ARBA" id="ARBA00001933"/>
    </source>
</evidence>
<dbReference type="Gene3D" id="3.90.1150.10">
    <property type="entry name" value="Aspartate Aminotransferase, domain 1"/>
    <property type="match status" value="1"/>
</dbReference>
<dbReference type="InterPro" id="IPR050596">
    <property type="entry name" value="AspAT/PAT-like"/>
</dbReference>
<accession>A0ABP8RIL8</accession>
<comment type="cofactor">
    <cofactor evidence="1 6">
        <name>pyridoxal 5'-phosphate</name>
        <dbReference type="ChEBI" id="CHEBI:597326"/>
    </cofactor>
</comment>
<dbReference type="InterPro" id="IPR015421">
    <property type="entry name" value="PyrdxlP-dep_Trfase_major"/>
</dbReference>
<name>A0ABP8RIL8_9PSEU</name>
<dbReference type="PANTHER" id="PTHR46383:SF1">
    <property type="entry name" value="ASPARTATE AMINOTRANSFERASE"/>
    <property type="match status" value="1"/>
</dbReference>
<evidence type="ECO:0000256" key="4">
    <source>
        <dbReference type="ARBA" id="ARBA00022679"/>
    </source>
</evidence>
<gene>
    <name evidence="9" type="primary">aspD</name>
    <name evidence="9" type="ORF">GCM10023175_11970</name>
</gene>
<sequence>MAAPTAEPAPQQSAGESTLEAELGRRPAAQPALTAQARHSGRPVLDAGRGQPNWIALTPRAAYFRLGAFAVAEAAAAGSPAAGDPYWGRTPVGGGIADRLAAALAADHRADPEDQAARFLAAAIDWVVAELGADPDELVTEWVRGILGDGYPSPTRMLRHCEHVLERYVVEVTGAVSESGEPGPPGRFHVFATEGGAAAMAYTFRSLKENGFFGPGDKVAIAAPVFTPYLQIPALADFGLEVVEVQAAPNKAYRFEPGQLTEALRDPSIKAFMVINPGNPDTRAMRPERLQEIAGLIATERPDLVLVADTVYATFVEGFRGLLAEVPRNVICLHSFSKNFGATGNRLGFVAVAADTALDELLAARPRAERAALAERYHSVTEDPTALPFVSRMVADSREVALHNIAGLATPDQVQMTFFALAHLLPEGAAHVGSLRTELAARHAALLEPLGIEAPGGQDTQYYALIDLEAVARVRHGEEGVARLHAADSTRVPLHLARDHGVVVLPGAGFGAPTWDVRVCLAALPAEELHTIGESLAKVVDHLTATP</sequence>
<evidence type="ECO:0000313" key="10">
    <source>
        <dbReference type="Proteomes" id="UP001501598"/>
    </source>
</evidence>
<dbReference type="InterPro" id="IPR015424">
    <property type="entry name" value="PyrdxlP-dep_Trfase"/>
</dbReference>
<evidence type="ECO:0000256" key="2">
    <source>
        <dbReference type="ARBA" id="ARBA00007441"/>
    </source>
</evidence>